<dbReference type="EMBL" id="FWXV01000002">
    <property type="protein sequence ID" value="SMC99213.1"/>
    <property type="molecule type" value="Genomic_DNA"/>
</dbReference>
<reference evidence="2 3" key="1">
    <citation type="submission" date="2017-04" db="EMBL/GenBank/DDBJ databases">
        <authorList>
            <person name="Afonso C.L."/>
            <person name="Miller P.J."/>
            <person name="Scott M.A."/>
            <person name="Spackman E."/>
            <person name="Goraichik I."/>
            <person name="Dimitrov K.M."/>
            <person name="Suarez D.L."/>
            <person name="Swayne D.E."/>
        </authorList>
    </citation>
    <scope>NUCLEOTIDE SEQUENCE [LARGE SCALE GENOMIC DNA]</scope>
    <source>
        <strain evidence="2 3">DSM 43828</strain>
    </source>
</reference>
<evidence type="ECO:0000313" key="2">
    <source>
        <dbReference type="EMBL" id="SMC99213.1"/>
    </source>
</evidence>
<proteinExistence type="predicted"/>
<dbReference type="AlphaFoldDB" id="A0A1W2DP91"/>
<sequence>MRGNRLLAGFVLGLGGSLIESRSDVAVRPWSQTTLHASTPSCRRGSTGTPTRSSISIEAISHSYGRARGGGPRSASAVAPSSEARAITRSWQGSASALGSCGFHPFLPVSRSTQIGWMFAGRPEERKGTNATAHPHSPDCGYAAQRRIPSLSRGTGRTAGDLQHYKDRHDSAIDLHEPRGPAGRAATGRALLRSAGLLRPVDSGATTGHRRASRPLCSRQDSHNLAPRKNLR</sequence>
<dbReference type="Proteomes" id="UP000192674">
    <property type="component" value="Unassembled WGS sequence"/>
</dbReference>
<name>A0A1W2DP91_KIBAR</name>
<keyword evidence="3" id="KW-1185">Reference proteome</keyword>
<feature type="region of interest" description="Disordered" evidence="1">
    <location>
        <begin position="200"/>
        <end position="232"/>
    </location>
</feature>
<accession>A0A1W2DP91</accession>
<gene>
    <name evidence="2" type="ORF">SAMN05661093_03651</name>
</gene>
<evidence type="ECO:0000313" key="3">
    <source>
        <dbReference type="Proteomes" id="UP000192674"/>
    </source>
</evidence>
<organism evidence="2 3">
    <name type="scientific">Kibdelosporangium aridum</name>
    <dbReference type="NCBI Taxonomy" id="2030"/>
    <lineage>
        <taxon>Bacteria</taxon>
        <taxon>Bacillati</taxon>
        <taxon>Actinomycetota</taxon>
        <taxon>Actinomycetes</taxon>
        <taxon>Pseudonocardiales</taxon>
        <taxon>Pseudonocardiaceae</taxon>
        <taxon>Kibdelosporangium</taxon>
    </lineage>
</organism>
<evidence type="ECO:0000256" key="1">
    <source>
        <dbReference type="SAM" id="MobiDB-lite"/>
    </source>
</evidence>
<protein>
    <submittedName>
        <fullName evidence="2">Uncharacterized protein</fullName>
    </submittedName>
</protein>